<dbReference type="Pfam" id="PF13332">
    <property type="entry name" value="Fil_haemagg_2"/>
    <property type="match status" value="3"/>
</dbReference>
<dbReference type="NCBIfam" id="TIGR01731">
    <property type="entry name" value="fil_hemag_20aa"/>
    <property type="match status" value="2"/>
</dbReference>
<dbReference type="InterPro" id="IPR010069">
    <property type="entry name" value="CdiA_FHA1_rpt"/>
</dbReference>
<dbReference type="EMBL" id="CP093428">
    <property type="protein sequence ID" value="WGK92050.1"/>
    <property type="molecule type" value="Genomic_DNA"/>
</dbReference>
<dbReference type="InterPro" id="IPR025157">
    <property type="entry name" value="Hemagglutinin_rpt"/>
</dbReference>
<evidence type="ECO:0000313" key="3">
    <source>
        <dbReference type="Proteomes" id="UP001243713"/>
    </source>
</evidence>
<gene>
    <name evidence="2" type="ORF">MOQ58_07610</name>
</gene>
<dbReference type="Proteomes" id="UP001243713">
    <property type="component" value="Chromosome"/>
</dbReference>
<evidence type="ECO:0000256" key="1">
    <source>
        <dbReference type="SAM" id="MobiDB-lite"/>
    </source>
</evidence>
<proteinExistence type="predicted"/>
<name>A0ABY8MXE2_9PSED</name>
<organism evidence="2 3">
    <name type="scientific">Pseudomonas migulae</name>
    <dbReference type="NCBI Taxonomy" id="78543"/>
    <lineage>
        <taxon>Bacteria</taxon>
        <taxon>Pseudomonadati</taxon>
        <taxon>Pseudomonadota</taxon>
        <taxon>Gammaproteobacteria</taxon>
        <taxon>Pseudomonadales</taxon>
        <taxon>Pseudomonadaceae</taxon>
        <taxon>Pseudomonas</taxon>
    </lineage>
</organism>
<feature type="region of interest" description="Disordered" evidence="1">
    <location>
        <begin position="301"/>
        <end position="325"/>
    </location>
</feature>
<sequence length="386" mass="40823">MNGSITAIEVIGGRERRSHPLRDRTATTFNIGAGSATQLDAGSSISAGSKLTINAANNLTSKGQISSGGDATLTAGNDINLLAVEDRTVTRDALRRGLRTEETLTQLGSSVTAAGNLTLHAGRDLNAVASKASAGKDLNASADGDINLISAEDEHNLESRYKKGNKKVHEIDDQTRQVASEFSAGGNLSVKAAGDVTLRASNLTAGDEAYVYAGNNLNVLAAENRDYTLYDMTAKGAFGAKKTKRDEVTDVKYVGSHITSGGNLTLESGGDQLYQVAKLESGKDITLDSGGSITFEAVKDSHQESHEKSSNNLAWTSAKGKGNTDETLRQSQLVAQGRLVIKAVEGLKIDIKQVDQQSVSQTIDAMVNWSFRRCAGRSDASQVEPY</sequence>
<keyword evidence="3" id="KW-1185">Reference proteome</keyword>
<protein>
    <submittedName>
        <fullName evidence="2">Hemagglutinin repeat-containing protein</fullName>
    </submittedName>
</protein>
<reference evidence="2 3" key="1">
    <citation type="submission" date="2022-03" db="EMBL/GenBank/DDBJ databases">
        <title>Plant growth promoting endophytes with ACC deaminase activity.</title>
        <authorList>
            <person name="Charles T."/>
            <person name="Van Dyk A."/>
            <person name="Cheng J."/>
            <person name="Heil J."/>
        </authorList>
    </citation>
    <scope>NUCLEOTIDE SEQUENCE [LARGE SCALE GENOMIC DNA]</scope>
    <source>
        <strain evidence="2 3">8R6</strain>
    </source>
</reference>
<accession>A0ABY8MXE2</accession>
<evidence type="ECO:0000313" key="2">
    <source>
        <dbReference type="EMBL" id="WGK92050.1"/>
    </source>
</evidence>